<protein>
    <submittedName>
        <fullName evidence="1">Uncharacterized protein</fullName>
    </submittedName>
</protein>
<organism evidence="1 2">
    <name type="scientific">Trichinella nativa</name>
    <dbReference type="NCBI Taxonomy" id="6335"/>
    <lineage>
        <taxon>Eukaryota</taxon>
        <taxon>Metazoa</taxon>
        <taxon>Ecdysozoa</taxon>
        <taxon>Nematoda</taxon>
        <taxon>Enoplea</taxon>
        <taxon>Dorylaimia</taxon>
        <taxon>Trichinellida</taxon>
        <taxon>Trichinellidae</taxon>
        <taxon>Trichinella</taxon>
    </lineage>
</organism>
<name>A0A1Y3EUY3_9BILA</name>
<dbReference type="AlphaFoldDB" id="A0A1Y3EUY3"/>
<proteinExistence type="predicted"/>
<gene>
    <name evidence="1" type="ORF">D917_05858</name>
</gene>
<evidence type="ECO:0000313" key="1">
    <source>
        <dbReference type="EMBL" id="OUC48941.1"/>
    </source>
</evidence>
<dbReference type="Proteomes" id="UP000243006">
    <property type="component" value="Unassembled WGS sequence"/>
</dbReference>
<accession>A0A1Y3EUY3</accession>
<sequence length="130" mass="14455">MSNENSISMPDVDDLPYHSSVGFVFLSAQFYLNETPNSLVVFFCAFSITAVARLSQGQPKAVFTLGEADRFVFSGQQSLTNFYWIPPRALVSSSSSGWFGSHTHRFCKDPEMTARLVDTSPFQRANSPDN</sequence>
<comment type="caution">
    <text evidence="1">The sequence shown here is derived from an EMBL/GenBank/DDBJ whole genome shotgun (WGS) entry which is preliminary data.</text>
</comment>
<evidence type="ECO:0000313" key="2">
    <source>
        <dbReference type="Proteomes" id="UP000243006"/>
    </source>
</evidence>
<dbReference type="EMBL" id="LVZM01001750">
    <property type="protein sequence ID" value="OUC48941.1"/>
    <property type="molecule type" value="Genomic_DNA"/>
</dbReference>
<reference evidence="1 2" key="1">
    <citation type="submission" date="2015-04" db="EMBL/GenBank/DDBJ databases">
        <title>Draft genome of the roundworm Trichinella nativa.</title>
        <authorList>
            <person name="Mitreva M."/>
        </authorList>
    </citation>
    <scope>NUCLEOTIDE SEQUENCE [LARGE SCALE GENOMIC DNA]</scope>
    <source>
        <strain evidence="1 2">ISS45</strain>
    </source>
</reference>